<comment type="caution">
    <text evidence="3">The sequence shown here is derived from an EMBL/GenBank/DDBJ whole genome shotgun (WGS) entry which is preliminary data.</text>
</comment>
<reference evidence="3 4" key="1">
    <citation type="submission" date="2017-12" db="EMBL/GenBank/DDBJ databases">
        <title>Sequencing, de novo assembly and annotation of complete genome of a new Thraustochytrid species, strain FCC1311.</title>
        <authorList>
            <person name="Sedici K."/>
            <person name="Godart F."/>
            <person name="Aiese Cigliano R."/>
            <person name="Sanseverino W."/>
            <person name="Barakat M."/>
            <person name="Ortet P."/>
            <person name="Marechal E."/>
            <person name="Cagnac O."/>
            <person name="Amato A."/>
        </authorList>
    </citation>
    <scope>NUCLEOTIDE SEQUENCE [LARGE SCALE GENOMIC DNA]</scope>
</reference>
<dbReference type="EMBL" id="BEYU01000137">
    <property type="protein sequence ID" value="GBG32970.1"/>
    <property type="molecule type" value="Genomic_DNA"/>
</dbReference>
<feature type="compositionally biased region" description="Basic and acidic residues" evidence="1">
    <location>
        <begin position="12"/>
        <end position="25"/>
    </location>
</feature>
<dbReference type="Gene3D" id="3.80.10.10">
    <property type="entry name" value="Ribonuclease Inhibitor"/>
    <property type="match status" value="1"/>
</dbReference>
<dbReference type="Proteomes" id="UP000241890">
    <property type="component" value="Unassembled WGS sequence"/>
</dbReference>
<evidence type="ECO:0000313" key="3">
    <source>
        <dbReference type="EMBL" id="GBG32970.1"/>
    </source>
</evidence>
<sequence>QHVQAADDSEEERARGSGSFDHHVPDQSPANFSMLDALLMTSHSTDFLPLFTNTSHPGADSEDDHDDDMEHSSAMTAASTPPPPLLRSRSSASFSSAALSAPLSPLGFDIDRAVGQVEALQLAPPDTSSSSSSNNNIKDNEDRHTRTESHHQYHCEAPSHAKGKGDAPKAKEASRRGVAAPLVNTRIFGEQTEDKMQLVWELVAPFLTVSDVGRLGRLNMRWTELVATWPLRFDTFWPPRTARDIVHDMKRIKRSLSGIRLLQGLDTEIFQVVKPSRLVFLHISGIGMERKPSAALEKLDLSAFDRLEELRLDDLFVFSSLDAIAPCATTLRSLCLRRCTELADLSGFKTMDFAQLRSLEIRDCRLVNRCDSISSLSRLQSLSLSGLSRVKDIVADIKGCTLLTHLSISRCSEMRSVEGLHAFPALTRLELTHNPSLRALPSELPFSCPLLAQLDVSSCPGLQVLPSLAPAKHLELLIVSNTRIRDLECVRAATSLRRIDAAFCFRLVSIAALTTLKDLRCISLRFCQELRNATALAYCRHLEVERTRALLKSGTARPRSQRLGVRVECKHSGHVRKGTMSSRVVTVVFQKGGLGDTGRHAVAHALRQEGENLQVRVVARDPDMLKEILTDGEFASPRLTKIKADPASDVEALEGAIQGADAVVSTLGNRQYGFERFSARATANVLSTMQRNGVERLVCISSVGINEDWPPFVWYTPIRILFSAMLLTVLRSAYRDLSQMETKIRAAGDKVDFLIVRPCGLGPEVVPVGSWKLRMSPEDGPLDDQVAKADVGQFLLQEALHPTIHKTAVTIGQPRPE</sequence>
<feature type="compositionally biased region" description="Acidic residues" evidence="1">
    <location>
        <begin position="60"/>
        <end position="69"/>
    </location>
</feature>
<feature type="domain" description="NAD(P)-binding" evidence="2">
    <location>
        <begin position="592"/>
        <end position="801"/>
    </location>
</feature>
<evidence type="ECO:0000256" key="1">
    <source>
        <dbReference type="SAM" id="MobiDB-lite"/>
    </source>
</evidence>
<dbReference type="Gene3D" id="3.40.50.720">
    <property type="entry name" value="NAD(P)-binding Rossmann-like Domain"/>
    <property type="match status" value="1"/>
</dbReference>
<dbReference type="AlphaFoldDB" id="A0A2R5GQ39"/>
<feature type="region of interest" description="Disordered" evidence="1">
    <location>
        <begin position="48"/>
        <end position="89"/>
    </location>
</feature>
<keyword evidence="4" id="KW-1185">Reference proteome</keyword>
<dbReference type="InterPro" id="IPR032675">
    <property type="entry name" value="LRR_dom_sf"/>
</dbReference>
<dbReference type="Pfam" id="PF13460">
    <property type="entry name" value="NAD_binding_10"/>
    <property type="match status" value="1"/>
</dbReference>
<proteinExistence type="predicted"/>
<protein>
    <submittedName>
        <fullName evidence="3">Tsukushin</fullName>
    </submittedName>
</protein>
<accession>A0A2R5GQ39</accession>
<dbReference type="InterPro" id="IPR036291">
    <property type="entry name" value="NAD(P)-bd_dom_sf"/>
</dbReference>
<feature type="region of interest" description="Disordered" evidence="1">
    <location>
        <begin position="122"/>
        <end position="176"/>
    </location>
</feature>
<feature type="non-terminal residue" evidence="3">
    <location>
        <position position="1"/>
    </location>
</feature>
<name>A0A2R5GQ39_9STRA</name>
<feature type="region of interest" description="Disordered" evidence="1">
    <location>
        <begin position="1"/>
        <end position="29"/>
    </location>
</feature>
<evidence type="ECO:0000259" key="2">
    <source>
        <dbReference type="Pfam" id="PF13460"/>
    </source>
</evidence>
<evidence type="ECO:0000313" key="4">
    <source>
        <dbReference type="Proteomes" id="UP000241890"/>
    </source>
</evidence>
<dbReference type="OrthoDB" id="419598at2759"/>
<dbReference type="PANTHER" id="PTHR15020:SF11">
    <property type="entry name" value="OS06G0360300 PROTEIN"/>
    <property type="match status" value="1"/>
</dbReference>
<gene>
    <name evidence="3" type="ORF">FCC1311_091962</name>
</gene>
<dbReference type="SUPFAM" id="SSF52058">
    <property type="entry name" value="L domain-like"/>
    <property type="match status" value="1"/>
</dbReference>
<dbReference type="SUPFAM" id="SSF51735">
    <property type="entry name" value="NAD(P)-binding Rossmann-fold domains"/>
    <property type="match status" value="1"/>
</dbReference>
<dbReference type="InParanoid" id="A0A2R5GQ39"/>
<dbReference type="InterPro" id="IPR016040">
    <property type="entry name" value="NAD(P)-bd_dom"/>
</dbReference>
<organism evidence="3 4">
    <name type="scientific">Hondaea fermentalgiana</name>
    <dbReference type="NCBI Taxonomy" id="2315210"/>
    <lineage>
        <taxon>Eukaryota</taxon>
        <taxon>Sar</taxon>
        <taxon>Stramenopiles</taxon>
        <taxon>Bigyra</taxon>
        <taxon>Labyrinthulomycetes</taxon>
        <taxon>Thraustochytrida</taxon>
        <taxon>Thraustochytriidae</taxon>
        <taxon>Hondaea</taxon>
    </lineage>
</organism>
<dbReference type="PANTHER" id="PTHR15020">
    <property type="entry name" value="FLAVIN REDUCTASE-RELATED"/>
    <property type="match status" value="1"/>
</dbReference>
<feature type="compositionally biased region" description="Basic and acidic residues" evidence="1">
    <location>
        <begin position="138"/>
        <end position="175"/>
    </location>
</feature>